<dbReference type="EMBL" id="KE384777">
    <property type="protein sequence ID" value="KJK73799.1"/>
    <property type="molecule type" value="Genomic_DNA"/>
</dbReference>
<keyword evidence="3" id="KW-1185">Reference proteome</keyword>
<dbReference type="Proteomes" id="UP000054544">
    <property type="component" value="Unassembled WGS sequence"/>
</dbReference>
<feature type="domain" description="Heterokaryon incompatibility" evidence="1">
    <location>
        <begin position="73"/>
        <end position="239"/>
    </location>
</feature>
<gene>
    <name evidence="2" type="ORF">H634G_10905</name>
</gene>
<dbReference type="STRING" id="1291518.A0A0D9NIK2"/>
<dbReference type="InterPro" id="IPR010730">
    <property type="entry name" value="HET"/>
</dbReference>
<protein>
    <recommendedName>
        <fullName evidence="1">Heterokaryon incompatibility domain-containing protein</fullName>
    </recommendedName>
</protein>
<organism evidence="2 3">
    <name type="scientific">Metarhizium anisopliae BRIP 53293</name>
    <dbReference type="NCBI Taxonomy" id="1291518"/>
    <lineage>
        <taxon>Eukaryota</taxon>
        <taxon>Fungi</taxon>
        <taxon>Dikarya</taxon>
        <taxon>Ascomycota</taxon>
        <taxon>Pezizomycotina</taxon>
        <taxon>Sordariomycetes</taxon>
        <taxon>Hypocreomycetidae</taxon>
        <taxon>Hypocreales</taxon>
        <taxon>Clavicipitaceae</taxon>
        <taxon>Metarhizium</taxon>
    </lineage>
</organism>
<accession>A0A0D9NIK2</accession>
<dbReference type="Pfam" id="PF06985">
    <property type="entry name" value="HET"/>
    <property type="match status" value="1"/>
</dbReference>
<evidence type="ECO:0000259" key="1">
    <source>
        <dbReference type="Pfam" id="PF06985"/>
    </source>
</evidence>
<dbReference type="AlphaFoldDB" id="A0A0D9NIK2"/>
<name>A0A0D9NIK2_METAN</name>
<sequence>MESNDGDSDKSLLEIARYRGASIVSLMLDIQQNQLQQTKILSFIKNLECLSPEDRRSNFLFRRWVNAFDNKDYVALSYTWDASIHEDPSKGHYKIQSRDRLNFYQSRARNCVFERTLKYMSKFHVSLLWMDRHCIRQWTCGKIECTHRECTQKQCGLQTMDLVYALSGHPLALLGRPIETAYELELLAKILSGKFVFYNRQSGVQLSKETTRLEATMAILLLKEMTSDLWWRRAWIFQESYRAGSAMSLLISHPRSLEKQKRSYDIELFQDIYGELCINAVKFSYEATRICLAVKRTQPVTTEESDAVNHVFSTAARYSVLLENHQSMTPVIVSDVEKREVKFPWDRLAIVANCCQYPVRLDIQELAQKEQSVSLSMLTMCLLNGEILWNKEANGSLFHMTVSEFLRSQSFKGFYAPIGSRSLSFNKGCRFIHTSLTQNGVFTKGHIWKLGGVIDSHELKDEPSWVKNPAGRLSLHERKRLIQLANKLRSLNHFLLERQIIQYLQHDSYLSSEDGLHQETFAASYMRIMASELVRAIDCGVAIRLGSLWEPSGRPSPYRAIFIWDHDVDQTKIQSCEKSVPSHRNRSFLVFTASRPEIQVSDGHDANDMDRHVSLELLRADLKALSQASRYTHTLVASKLWQSVAIKPWSEHDLHHISVAALPQTCLKPANEVHLRSEMQSNTCSLMEGRAAITNRAAFAWRGMKPITTVLLFMDAARDNAALPDYLEIARPKPRASSTYPATSLTERTDPAWDDGDVDRCASQPSKVVVEEGAALVPTSHVAAEGSLREGVYLVEATQPQLAVVEARVDVWIDVLRIQLFDEHPSCGSACFPRQPMLFSGDGEVALVGYECGVGEQEAERALPKS</sequence>
<evidence type="ECO:0000313" key="3">
    <source>
        <dbReference type="Proteomes" id="UP000054544"/>
    </source>
</evidence>
<reference evidence="3" key="1">
    <citation type="journal article" date="2014" name="BMC Genomics">
        <title>The genome sequence of the biocontrol fungus Metarhizium anisopliae and comparative genomics of Metarhizium species.</title>
        <authorList>
            <person name="Pattemore J.A."/>
            <person name="Hane J.K."/>
            <person name="Williams A.H."/>
            <person name="Wilson B.A."/>
            <person name="Stodart B.J."/>
            <person name="Ash G.J."/>
        </authorList>
    </citation>
    <scope>NUCLEOTIDE SEQUENCE [LARGE SCALE GENOMIC DNA]</scope>
    <source>
        <strain evidence="3">BRIP 53293</strain>
    </source>
</reference>
<evidence type="ECO:0000313" key="2">
    <source>
        <dbReference type="EMBL" id="KJK73799.1"/>
    </source>
</evidence>
<proteinExistence type="predicted"/>